<evidence type="ECO:0000313" key="3">
    <source>
        <dbReference type="EMBL" id="CAH2355386.1"/>
    </source>
</evidence>
<evidence type="ECO:0000259" key="2">
    <source>
        <dbReference type="Pfam" id="PF01172"/>
    </source>
</evidence>
<dbReference type="SUPFAM" id="SSF89895">
    <property type="entry name" value="FYSH domain"/>
    <property type="match status" value="1"/>
</dbReference>
<dbReference type="Gene3D" id="3.30.1250.10">
    <property type="entry name" value="Ribosome maturation protein SBDS, N-terminal domain"/>
    <property type="match status" value="1"/>
</dbReference>
<evidence type="ECO:0000256" key="1">
    <source>
        <dbReference type="SAM" id="MobiDB-lite"/>
    </source>
</evidence>
<reference evidence="3" key="1">
    <citation type="submission" date="2022-03" db="EMBL/GenBank/DDBJ databases">
        <authorList>
            <person name="Legras J.-L."/>
            <person name="Devillers H."/>
            <person name="Grondin C."/>
        </authorList>
    </citation>
    <scope>NUCLEOTIDE SEQUENCE</scope>
    <source>
        <strain evidence="3">CLIB 1423</strain>
    </source>
</reference>
<organism evidence="3 4">
    <name type="scientific">[Candida] railenensis</name>
    <dbReference type="NCBI Taxonomy" id="45579"/>
    <lineage>
        <taxon>Eukaryota</taxon>
        <taxon>Fungi</taxon>
        <taxon>Dikarya</taxon>
        <taxon>Ascomycota</taxon>
        <taxon>Saccharomycotina</taxon>
        <taxon>Pichiomycetes</taxon>
        <taxon>Debaryomycetaceae</taxon>
        <taxon>Kurtzmaniella</taxon>
    </lineage>
</organism>
<keyword evidence="4" id="KW-1185">Reference proteome</keyword>
<protein>
    <submittedName>
        <fullName evidence="3">Restriction of telomere capping protein 3</fullName>
    </submittedName>
</protein>
<proteinExistence type="predicted"/>
<dbReference type="AlphaFoldDB" id="A0A9P0QUQ4"/>
<dbReference type="Proteomes" id="UP000837801">
    <property type="component" value="Unassembled WGS sequence"/>
</dbReference>
<accession>A0A9P0QUQ4</accession>
<dbReference type="InterPro" id="IPR019783">
    <property type="entry name" value="SDO1/SBDS_N"/>
</dbReference>
<dbReference type="InterPro" id="IPR036786">
    <property type="entry name" value="Ribosome_mat_SBDS_N_sf"/>
</dbReference>
<gene>
    <name evidence="3" type="ORF">CLIB1423_25S01112</name>
</gene>
<dbReference type="EMBL" id="CAKXYY010000025">
    <property type="protein sequence ID" value="CAH2355386.1"/>
    <property type="molecule type" value="Genomic_DNA"/>
</dbReference>
<dbReference type="Pfam" id="PF01172">
    <property type="entry name" value="SBDS_N"/>
    <property type="match status" value="1"/>
</dbReference>
<sequence length="113" mass="12118">MSSPQKHFYKGQDSDFVIFIDDEAAAEKFQKGDGTVPLIEIVSIYKVFTTRTGGAEGKLDEASKAELDNEFGTSSVDEVIKKILKEGSNKHGVNLRRGGSSTNDSMGAGDTGN</sequence>
<dbReference type="OrthoDB" id="2567806at2759"/>
<feature type="region of interest" description="Disordered" evidence="1">
    <location>
        <begin position="90"/>
        <end position="113"/>
    </location>
</feature>
<comment type="caution">
    <text evidence="3">The sequence shown here is derived from an EMBL/GenBank/DDBJ whole genome shotgun (WGS) entry which is preliminary data.</text>
</comment>
<feature type="domain" description="Ribosome maturation protein SDO1/SBDS N-terminal" evidence="2">
    <location>
        <begin position="5"/>
        <end position="93"/>
    </location>
</feature>
<name>A0A9P0QUQ4_9ASCO</name>
<evidence type="ECO:0000313" key="4">
    <source>
        <dbReference type="Proteomes" id="UP000837801"/>
    </source>
</evidence>